<feature type="coiled-coil region" evidence="4">
    <location>
        <begin position="87"/>
        <end position="122"/>
    </location>
</feature>
<keyword evidence="2 3" id="KW-0802">TPR repeat</keyword>
<dbReference type="EMBL" id="JBFSOO010000002">
    <property type="protein sequence ID" value="MEZ6852708.1"/>
    <property type="molecule type" value="Genomic_DNA"/>
</dbReference>
<dbReference type="PANTHER" id="PTHR45586">
    <property type="entry name" value="TPR REPEAT-CONTAINING PROTEIN PA4667"/>
    <property type="match status" value="1"/>
</dbReference>
<sequence>MSAELTRARTQLSNVRTYLKQAKIQMAAQALHDGIIAYLKYPLMKAEKQEFLRLLEDSTMYLAAAPKLKEVFPIALIFKEGEERQLVQTLKELLVELQKNVTDEAQQMLEALERQKQLELEKGQMLLDTAQHENAVTVFNALLTRFSEDADLKSDVAERYIRAGMYSEAFTLLAEAIELSPENIRYYNSIGMALRKMGKYDVAEKYFAKAVKVAGQDPHLFFNLGRVYVDWEKWDKCAKSALMALKLDPEFKEAEKMLAFAKKRMA</sequence>
<feature type="repeat" description="TPR" evidence="3">
    <location>
        <begin position="184"/>
        <end position="217"/>
    </location>
</feature>
<dbReference type="PROSITE" id="PS50005">
    <property type="entry name" value="TPR"/>
    <property type="match status" value="3"/>
</dbReference>
<protein>
    <submittedName>
        <fullName evidence="5">Tetratricopeptide repeat protein</fullName>
    </submittedName>
    <submittedName>
        <fullName evidence="6">Tetratricopeptide repeat-containing protein</fullName>
    </submittedName>
</protein>
<dbReference type="Proteomes" id="UP001568358">
    <property type="component" value="Unassembled WGS sequence"/>
</dbReference>
<feature type="repeat" description="TPR" evidence="3">
    <location>
        <begin position="218"/>
        <end position="251"/>
    </location>
</feature>
<dbReference type="InterPro" id="IPR019734">
    <property type="entry name" value="TPR_rpt"/>
</dbReference>
<organism evidence="6 7">
    <name type="scientific">Halodesulfovibrio aestuarii</name>
    <dbReference type="NCBI Taxonomy" id="126333"/>
    <lineage>
        <taxon>Bacteria</taxon>
        <taxon>Pseudomonadati</taxon>
        <taxon>Thermodesulfobacteriota</taxon>
        <taxon>Desulfovibrionia</taxon>
        <taxon>Desulfovibrionales</taxon>
        <taxon>Desulfovibrionaceae</taxon>
        <taxon>Halodesulfovibrio</taxon>
    </lineage>
</organism>
<dbReference type="EMBL" id="FQZR01000010">
    <property type="protein sequence ID" value="SHJ70577.1"/>
    <property type="molecule type" value="Genomic_DNA"/>
</dbReference>
<dbReference type="Gene3D" id="1.25.40.10">
    <property type="entry name" value="Tetratricopeptide repeat domain"/>
    <property type="match status" value="1"/>
</dbReference>
<dbReference type="SUPFAM" id="SSF48452">
    <property type="entry name" value="TPR-like"/>
    <property type="match status" value="1"/>
</dbReference>
<evidence type="ECO:0000256" key="2">
    <source>
        <dbReference type="ARBA" id="ARBA00022803"/>
    </source>
</evidence>
<dbReference type="AlphaFoldDB" id="A0A8G2CD07"/>
<evidence type="ECO:0000313" key="8">
    <source>
        <dbReference type="Proteomes" id="UP001568358"/>
    </source>
</evidence>
<evidence type="ECO:0000313" key="5">
    <source>
        <dbReference type="EMBL" id="MEZ6852708.1"/>
    </source>
</evidence>
<name>A0A8G2CD07_9BACT</name>
<feature type="repeat" description="TPR" evidence="3">
    <location>
        <begin position="150"/>
        <end position="183"/>
    </location>
</feature>
<dbReference type="Pfam" id="PF13181">
    <property type="entry name" value="TPR_8"/>
    <property type="match status" value="1"/>
</dbReference>
<gene>
    <name evidence="5" type="ORF">AB2Z07_04055</name>
    <name evidence="6" type="ORF">SAMN05660830_03047</name>
</gene>
<dbReference type="SMART" id="SM00028">
    <property type="entry name" value="TPR"/>
    <property type="match status" value="3"/>
</dbReference>
<evidence type="ECO:0000256" key="4">
    <source>
        <dbReference type="SAM" id="Coils"/>
    </source>
</evidence>
<proteinExistence type="predicted"/>
<accession>A0A8G2CD07</accession>
<dbReference type="InterPro" id="IPR011990">
    <property type="entry name" value="TPR-like_helical_dom_sf"/>
</dbReference>
<evidence type="ECO:0000313" key="7">
    <source>
        <dbReference type="Proteomes" id="UP000184001"/>
    </source>
</evidence>
<evidence type="ECO:0000256" key="3">
    <source>
        <dbReference type="PROSITE-ProRule" id="PRU00339"/>
    </source>
</evidence>
<keyword evidence="8" id="KW-1185">Reference proteome</keyword>
<evidence type="ECO:0000313" key="6">
    <source>
        <dbReference type="EMBL" id="SHJ70577.1"/>
    </source>
</evidence>
<dbReference type="InterPro" id="IPR051012">
    <property type="entry name" value="CellSynth/LPSAsmb/PSIAsmb"/>
</dbReference>
<dbReference type="PANTHER" id="PTHR45586:SF1">
    <property type="entry name" value="LIPOPOLYSACCHARIDE ASSEMBLY PROTEIN B"/>
    <property type="match status" value="1"/>
</dbReference>
<dbReference type="Proteomes" id="UP000184001">
    <property type="component" value="Unassembled WGS sequence"/>
</dbReference>
<evidence type="ECO:0000256" key="1">
    <source>
        <dbReference type="ARBA" id="ARBA00022737"/>
    </source>
</evidence>
<reference evidence="5 8" key="2">
    <citation type="submission" date="2024-07" db="EMBL/GenBank/DDBJ databases">
        <title>Active virus-host system and metabolic interactions in a Lokiarchaeon culture.</title>
        <authorList>
            <person name="Ponce Toledo R.I."/>
            <person name="Rodrigues Oliveira T."/>
            <person name="Schleper C."/>
        </authorList>
    </citation>
    <scope>NUCLEOTIDE SEQUENCE [LARGE SCALE GENOMIC DNA]</scope>
    <source>
        <strain evidence="5 8">B35</strain>
    </source>
</reference>
<keyword evidence="1" id="KW-0677">Repeat</keyword>
<keyword evidence="4" id="KW-0175">Coiled coil</keyword>
<comment type="caution">
    <text evidence="6">The sequence shown here is derived from an EMBL/GenBank/DDBJ whole genome shotgun (WGS) entry which is preliminary data.</text>
</comment>
<dbReference type="RefSeq" id="WP_020001112.1">
    <property type="nucleotide sequence ID" value="NZ_CP192217.1"/>
</dbReference>
<reference evidence="6 7" key="1">
    <citation type="submission" date="2016-11" db="EMBL/GenBank/DDBJ databases">
        <authorList>
            <person name="Varghese N."/>
            <person name="Submissions S."/>
        </authorList>
    </citation>
    <scope>NUCLEOTIDE SEQUENCE [LARGE SCALE GENOMIC DNA]</scope>
    <source>
        <strain evidence="6 7">DSM 17919</strain>
    </source>
</reference>